<evidence type="ECO:0000313" key="2">
    <source>
        <dbReference type="EMBL" id="GAT33349.1"/>
    </source>
</evidence>
<keyword evidence="3" id="KW-1185">Reference proteome</keyword>
<gene>
    <name evidence="2" type="ORF">TSACC_21764</name>
</gene>
<proteinExistence type="predicted"/>
<reference evidence="3" key="1">
    <citation type="journal article" date="2017" name="Genome Announc.">
        <title>Draft Genome Sequence of Terrimicrobium sacchariphilum NM-5T, a Facultative Anaerobic Soil Bacterium of the Class Spartobacteria.</title>
        <authorList>
            <person name="Qiu Y.L."/>
            <person name="Tourlousse D.M."/>
            <person name="Matsuura N."/>
            <person name="Ohashi A."/>
            <person name="Sekiguchi Y."/>
        </authorList>
    </citation>
    <scope>NUCLEOTIDE SEQUENCE [LARGE SCALE GENOMIC DNA]</scope>
    <source>
        <strain evidence="3">NM-5</strain>
    </source>
</reference>
<dbReference type="Proteomes" id="UP000076023">
    <property type="component" value="Unassembled WGS sequence"/>
</dbReference>
<evidence type="ECO:0000313" key="3">
    <source>
        <dbReference type="Proteomes" id="UP000076023"/>
    </source>
</evidence>
<accession>A0A146G6G7</accession>
<dbReference type="EMBL" id="BDCO01000002">
    <property type="protein sequence ID" value="GAT33349.1"/>
    <property type="molecule type" value="Genomic_DNA"/>
</dbReference>
<name>A0A146G6G7_TERSA</name>
<protein>
    <submittedName>
        <fullName evidence="2">Uncharacterized protein</fullName>
    </submittedName>
</protein>
<dbReference type="InParanoid" id="A0A146G6G7"/>
<dbReference type="AlphaFoldDB" id="A0A146G6G7"/>
<keyword evidence="1" id="KW-1133">Transmembrane helix</keyword>
<organism evidence="2 3">
    <name type="scientific">Terrimicrobium sacchariphilum</name>
    <dbReference type="NCBI Taxonomy" id="690879"/>
    <lineage>
        <taxon>Bacteria</taxon>
        <taxon>Pseudomonadati</taxon>
        <taxon>Verrucomicrobiota</taxon>
        <taxon>Terrimicrobiia</taxon>
        <taxon>Terrimicrobiales</taxon>
        <taxon>Terrimicrobiaceae</taxon>
        <taxon>Terrimicrobium</taxon>
    </lineage>
</organism>
<comment type="caution">
    <text evidence="2">The sequence shown here is derived from an EMBL/GenBank/DDBJ whole genome shotgun (WGS) entry which is preliminary data.</text>
</comment>
<feature type="transmembrane region" description="Helical" evidence="1">
    <location>
        <begin position="91"/>
        <end position="116"/>
    </location>
</feature>
<sequence length="133" mass="14628">MKALSKHGGFGVALVASGFVILDTIGILLTAAIVWSLTGFHYLELQHLWQNSPLPLAVYGLWLGGVAGTTAAIVAIFVFDFRERWFWRCLIVASLAWLAFPPIHALLGLLAFFLLLRSRRAFPVNQSADASNF</sequence>
<feature type="transmembrane region" description="Helical" evidence="1">
    <location>
        <begin position="57"/>
        <end position="79"/>
    </location>
</feature>
<evidence type="ECO:0000256" key="1">
    <source>
        <dbReference type="SAM" id="Phobius"/>
    </source>
</evidence>
<feature type="transmembrane region" description="Helical" evidence="1">
    <location>
        <begin position="12"/>
        <end position="37"/>
    </location>
</feature>
<dbReference type="STRING" id="690879.TSACC_21764"/>
<keyword evidence="1" id="KW-0812">Transmembrane</keyword>
<keyword evidence="1" id="KW-0472">Membrane</keyword>